<dbReference type="WBParaSite" id="ECPE_0000540901-mRNA-1">
    <property type="protein sequence ID" value="ECPE_0000540901-mRNA-1"/>
    <property type="gene ID" value="ECPE_0000540901"/>
</dbReference>
<reference evidence="3" key="1">
    <citation type="submission" date="2016-06" db="UniProtKB">
        <authorList>
            <consortium name="WormBaseParasite"/>
        </authorList>
    </citation>
    <scope>IDENTIFICATION</scope>
</reference>
<keyword evidence="2" id="KW-1185">Reference proteome</keyword>
<evidence type="ECO:0000313" key="3">
    <source>
        <dbReference type="WBParaSite" id="ECPE_0000540901-mRNA-1"/>
    </source>
</evidence>
<name>A0A183AEL1_9TREM</name>
<evidence type="ECO:0000313" key="1">
    <source>
        <dbReference type="EMBL" id="VDP75420.1"/>
    </source>
</evidence>
<sequence>MDDFYVISQLAVRRSPQNIYWNVLSLIEDEQRITKAEADVPMAMHLVKKAWVSVHPNVTINALMKAGFKSTLIHPVM</sequence>
<evidence type="ECO:0000313" key="2">
    <source>
        <dbReference type="Proteomes" id="UP000272942"/>
    </source>
</evidence>
<proteinExistence type="predicted"/>
<protein>
    <submittedName>
        <fullName evidence="3">DDE-1 domain-containing protein</fullName>
    </submittedName>
</protein>
<accession>A0A183AEL1</accession>
<gene>
    <name evidence="1" type="ORF">ECPE_LOCUS5396</name>
</gene>
<dbReference type="Proteomes" id="UP000272942">
    <property type="component" value="Unassembled WGS sequence"/>
</dbReference>
<dbReference type="AlphaFoldDB" id="A0A183AEL1"/>
<reference evidence="1 2" key="2">
    <citation type="submission" date="2018-11" db="EMBL/GenBank/DDBJ databases">
        <authorList>
            <consortium name="Pathogen Informatics"/>
        </authorList>
    </citation>
    <scope>NUCLEOTIDE SEQUENCE [LARGE SCALE GENOMIC DNA]</scope>
    <source>
        <strain evidence="1 2">Egypt</strain>
    </source>
</reference>
<dbReference type="EMBL" id="UZAN01042249">
    <property type="protein sequence ID" value="VDP75420.1"/>
    <property type="molecule type" value="Genomic_DNA"/>
</dbReference>
<organism evidence="3">
    <name type="scientific">Echinostoma caproni</name>
    <dbReference type="NCBI Taxonomy" id="27848"/>
    <lineage>
        <taxon>Eukaryota</taxon>
        <taxon>Metazoa</taxon>
        <taxon>Spiralia</taxon>
        <taxon>Lophotrochozoa</taxon>
        <taxon>Platyhelminthes</taxon>
        <taxon>Trematoda</taxon>
        <taxon>Digenea</taxon>
        <taxon>Plagiorchiida</taxon>
        <taxon>Echinostomata</taxon>
        <taxon>Echinostomatoidea</taxon>
        <taxon>Echinostomatidae</taxon>
        <taxon>Echinostoma</taxon>
    </lineage>
</organism>